<proteinExistence type="predicted"/>
<organism evidence="1 2">
    <name type="scientific">Klebsiella phage vB_KpM_FBKp24</name>
    <dbReference type="NCBI Taxonomy" id="2801834"/>
    <lineage>
        <taxon>Viruses</taxon>
        <taxon>Duplodnaviria</taxon>
        <taxon>Heunggongvirae</taxon>
        <taxon>Uroviricota</taxon>
        <taxon>Caudoviricetes</taxon>
        <taxon>Chimalliviridae</taxon>
        <taxon>Maaswegvirus</taxon>
        <taxon>Maaswegvirus Kp24</taxon>
    </lineage>
</organism>
<name>A0A7U0GBL6_9CAUD</name>
<keyword evidence="2" id="KW-1185">Reference proteome</keyword>
<accession>A0A7U0GBL6</accession>
<evidence type="ECO:0000313" key="1">
    <source>
        <dbReference type="EMBL" id="QQV92223.1"/>
    </source>
</evidence>
<sequence length="137" mass="15081">MTPVKQLFVQFLKSQHSLSIIGEDCAEAETFLSGVVPELKEDVILFLHSEHGELKAVDLMAEIKKAKADAELSGKRIVFVAEKGIPIYLFEGSCAIEVERIDLGDALFNLGKLAYDITFVKCRGYSVDGFEGVTLVQ</sequence>
<evidence type="ECO:0000313" key="2">
    <source>
        <dbReference type="Proteomes" id="UP000596381"/>
    </source>
</evidence>
<dbReference type="Proteomes" id="UP000596381">
    <property type="component" value="Segment"/>
</dbReference>
<gene>
    <name evidence="1" type="ORF">vBKpMFBKp24_178</name>
</gene>
<dbReference type="EMBL" id="MW394391">
    <property type="protein sequence ID" value="QQV92223.1"/>
    <property type="molecule type" value="Genomic_DNA"/>
</dbReference>
<reference evidence="1 2" key="1">
    <citation type="submission" date="2020-12" db="EMBL/GenBank/DDBJ databases">
        <title>Genomic characterization of four novel bacteriophages infecting Klebsiella pneumoniae.</title>
        <authorList>
            <person name="Estrada Bonilla B."/>
            <person name="Costa A.R."/>
            <person name="van Rossum T."/>
            <person name="Hagedoorn S."/>
            <person name="Wallinga H."/>
            <person name="Xiao M."/>
            <person name="Song W."/>
            <person name="Haas P.-J."/>
            <person name="Nobrega F.L."/>
            <person name="Brouns S.J.J."/>
        </authorList>
    </citation>
    <scope>NUCLEOTIDE SEQUENCE [LARGE SCALE GENOMIC DNA]</scope>
</reference>
<protein>
    <submittedName>
        <fullName evidence="1">Uncharacterized protein</fullName>
    </submittedName>
</protein>